<keyword evidence="2" id="KW-1185">Reference proteome</keyword>
<protein>
    <submittedName>
        <fullName evidence="1">GL25792</fullName>
    </submittedName>
</protein>
<dbReference type="HOGENOM" id="CLU_137557_1_1_1"/>
<name>B4GJW4_DROPE</name>
<evidence type="ECO:0000313" key="2">
    <source>
        <dbReference type="Proteomes" id="UP000008744"/>
    </source>
</evidence>
<reference evidence="1 2" key="1">
    <citation type="journal article" date="2007" name="Nature">
        <title>Evolution of genes and genomes on the Drosophila phylogeny.</title>
        <authorList>
            <consortium name="Drosophila 12 Genomes Consortium"/>
            <person name="Clark A.G."/>
            <person name="Eisen M.B."/>
            <person name="Smith D.R."/>
            <person name="Bergman C.M."/>
            <person name="Oliver B."/>
            <person name="Markow T.A."/>
            <person name="Kaufman T.C."/>
            <person name="Kellis M."/>
            <person name="Gelbart W."/>
            <person name="Iyer V.N."/>
            <person name="Pollard D.A."/>
            <person name="Sackton T.B."/>
            <person name="Larracuente A.M."/>
            <person name="Singh N.D."/>
            <person name="Abad J.P."/>
            <person name="Abt D.N."/>
            <person name="Adryan B."/>
            <person name="Aguade M."/>
            <person name="Akashi H."/>
            <person name="Anderson W.W."/>
            <person name="Aquadro C.F."/>
            <person name="Ardell D.H."/>
            <person name="Arguello R."/>
            <person name="Artieri C.G."/>
            <person name="Barbash D.A."/>
            <person name="Barker D."/>
            <person name="Barsanti P."/>
            <person name="Batterham P."/>
            <person name="Batzoglou S."/>
            <person name="Begun D."/>
            <person name="Bhutkar A."/>
            <person name="Blanco E."/>
            <person name="Bosak S.A."/>
            <person name="Bradley R.K."/>
            <person name="Brand A.D."/>
            <person name="Brent M.R."/>
            <person name="Brooks A.N."/>
            <person name="Brown R.H."/>
            <person name="Butlin R.K."/>
            <person name="Caggese C."/>
            <person name="Calvi B.R."/>
            <person name="Bernardo de Carvalho A."/>
            <person name="Caspi A."/>
            <person name="Castrezana S."/>
            <person name="Celniker S.E."/>
            <person name="Chang J.L."/>
            <person name="Chapple C."/>
            <person name="Chatterji S."/>
            <person name="Chinwalla A."/>
            <person name="Civetta A."/>
            <person name="Clifton S.W."/>
            <person name="Comeron J.M."/>
            <person name="Costello J.C."/>
            <person name="Coyne J.A."/>
            <person name="Daub J."/>
            <person name="David R.G."/>
            <person name="Delcher A.L."/>
            <person name="Delehaunty K."/>
            <person name="Do C.B."/>
            <person name="Ebling H."/>
            <person name="Edwards K."/>
            <person name="Eickbush T."/>
            <person name="Evans J.D."/>
            <person name="Filipski A."/>
            <person name="Findeiss S."/>
            <person name="Freyhult E."/>
            <person name="Fulton L."/>
            <person name="Fulton R."/>
            <person name="Garcia A.C."/>
            <person name="Gardiner A."/>
            <person name="Garfield D.A."/>
            <person name="Garvin B.E."/>
            <person name="Gibson G."/>
            <person name="Gilbert D."/>
            <person name="Gnerre S."/>
            <person name="Godfrey J."/>
            <person name="Good R."/>
            <person name="Gotea V."/>
            <person name="Gravely B."/>
            <person name="Greenberg A.J."/>
            <person name="Griffiths-Jones S."/>
            <person name="Gross S."/>
            <person name="Guigo R."/>
            <person name="Gustafson E.A."/>
            <person name="Haerty W."/>
            <person name="Hahn M.W."/>
            <person name="Halligan D.L."/>
            <person name="Halpern A.L."/>
            <person name="Halter G.M."/>
            <person name="Han M.V."/>
            <person name="Heger A."/>
            <person name="Hillier L."/>
            <person name="Hinrichs A.S."/>
            <person name="Holmes I."/>
            <person name="Hoskins R.A."/>
            <person name="Hubisz M.J."/>
            <person name="Hultmark D."/>
            <person name="Huntley M.A."/>
            <person name="Jaffe D.B."/>
            <person name="Jagadeeshan S."/>
            <person name="Jeck W.R."/>
            <person name="Johnson J."/>
            <person name="Jones C.D."/>
            <person name="Jordan W.C."/>
            <person name="Karpen G.H."/>
            <person name="Kataoka E."/>
            <person name="Keightley P.D."/>
            <person name="Kheradpour P."/>
            <person name="Kirkness E.F."/>
            <person name="Koerich L.B."/>
            <person name="Kristiansen K."/>
            <person name="Kudrna D."/>
            <person name="Kulathinal R.J."/>
            <person name="Kumar S."/>
            <person name="Kwok R."/>
            <person name="Lander E."/>
            <person name="Langley C.H."/>
            <person name="Lapoint R."/>
            <person name="Lazzaro B.P."/>
            <person name="Lee S.J."/>
            <person name="Levesque L."/>
            <person name="Li R."/>
            <person name="Lin C.F."/>
            <person name="Lin M.F."/>
            <person name="Lindblad-Toh K."/>
            <person name="Llopart A."/>
            <person name="Long M."/>
            <person name="Low L."/>
            <person name="Lozovsky E."/>
            <person name="Lu J."/>
            <person name="Luo M."/>
            <person name="Machado C.A."/>
            <person name="Makalowski W."/>
            <person name="Marzo M."/>
            <person name="Matsuda M."/>
            <person name="Matzkin L."/>
            <person name="McAllister B."/>
            <person name="McBride C.S."/>
            <person name="McKernan B."/>
            <person name="McKernan K."/>
            <person name="Mendez-Lago M."/>
            <person name="Minx P."/>
            <person name="Mollenhauer M.U."/>
            <person name="Montooth K."/>
            <person name="Mount S.M."/>
            <person name="Mu X."/>
            <person name="Myers E."/>
            <person name="Negre B."/>
            <person name="Newfeld S."/>
            <person name="Nielsen R."/>
            <person name="Noor M.A."/>
            <person name="O'Grady P."/>
            <person name="Pachter L."/>
            <person name="Papaceit M."/>
            <person name="Parisi M.J."/>
            <person name="Parisi M."/>
            <person name="Parts L."/>
            <person name="Pedersen J.S."/>
            <person name="Pesole G."/>
            <person name="Phillippy A.M."/>
            <person name="Ponting C.P."/>
            <person name="Pop M."/>
            <person name="Porcelli D."/>
            <person name="Powell J.R."/>
            <person name="Prohaska S."/>
            <person name="Pruitt K."/>
            <person name="Puig M."/>
            <person name="Quesneville H."/>
            <person name="Ram K.R."/>
            <person name="Rand D."/>
            <person name="Rasmussen M.D."/>
            <person name="Reed L.K."/>
            <person name="Reenan R."/>
            <person name="Reily A."/>
            <person name="Remington K.A."/>
            <person name="Rieger T.T."/>
            <person name="Ritchie M.G."/>
            <person name="Robin C."/>
            <person name="Rogers Y.H."/>
            <person name="Rohde C."/>
            <person name="Rozas J."/>
            <person name="Rubenfield M.J."/>
            <person name="Ruiz A."/>
            <person name="Russo S."/>
            <person name="Salzberg S.L."/>
            <person name="Sanchez-Gracia A."/>
            <person name="Saranga D.J."/>
            <person name="Sato H."/>
            <person name="Schaeffer S.W."/>
            <person name="Schatz M.C."/>
            <person name="Schlenke T."/>
            <person name="Schwartz R."/>
            <person name="Segarra C."/>
            <person name="Singh R.S."/>
            <person name="Sirot L."/>
            <person name="Sirota M."/>
            <person name="Sisneros N.B."/>
            <person name="Smith C.D."/>
            <person name="Smith T.F."/>
            <person name="Spieth J."/>
            <person name="Stage D.E."/>
            <person name="Stark A."/>
            <person name="Stephan W."/>
            <person name="Strausberg R.L."/>
            <person name="Strempel S."/>
            <person name="Sturgill D."/>
            <person name="Sutton G."/>
            <person name="Sutton G.G."/>
            <person name="Tao W."/>
            <person name="Teichmann S."/>
            <person name="Tobari Y.N."/>
            <person name="Tomimura Y."/>
            <person name="Tsolas J.M."/>
            <person name="Valente V.L."/>
            <person name="Venter E."/>
            <person name="Venter J.C."/>
            <person name="Vicario S."/>
            <person name="Vieira F.G."/>
            <person name="Vilella A.J."/>
            <person name="Villasante A."/>
            <person name="Walenz B."/>
            <person name="Wang J."/>
            <person name="Wasserman M."/>
            <person name="Watts T."/>
            <person name="Wilson D."/>
            <person name="Wilson R.K."/>
            <person name="Wing R.A."/>
            <person name="Wolfner M.F."/>
            <person name="Wong A."/>
            <person name="Wong G.K."/>
            <person name="Wu C.I."/>
            <person name="Wu G."/>
            <person name="Yamamoto D."/>
            <person name="Yang H.P."/>
            <person name="Yang S.P."/>
            <person name="Yorke J.A."/>
            <person name="Yoshida K."/>
            <person name="Zdobnov E."/>
            <person name="Zhang P."/>
            <person name="Zhang Y."/>
            <person name="Zimin A.V."/>
            <person name="Baldwin J."/>
            <person name="Abdouelleil A."/>
            <person name="Abdulkadir J."/>
            <person name="Abebe A."/>
            <person name="Abera B."/>
            <person name="Abreu J."/>
            <person name="Acer S.C."/>
            <person name="Aftuck L."/>
            <person name="Alexander A."/>
            <person name="An P."/>
            <person name="Anderson E."/>
            <person name="Anderson S."/>
            <person name="Arachi H."/>
            <person name="Azer M."/>
            <person name="Bachantsang P."/>
            <person name="Barry A."/>
            <person name="Bayul T."/>
            <person name="Berlin A."/>
            <person name="Bessette D."/>
            <person name="Bloom T."/>
            <person name="Blye J."/>
            <person name="Boguslavskiy L."/>
            <person name="Bonnet C."/>
            <person name="Boukhgalter B."/>
            <person name="Bourzgui I."/>
            <person name="Brown A."/>
            <person name="Cahill P."/>
            <person name="Channer S."/>
            <person name="Cheshatsang Y."/>
            <person name="Chuda L."/>
            <person name="Citroen M."/>
            <person name="Collymore A."/>
            <person name="Cooke P."/>
            <person name="Costello M."/>
            <person name="D'Aco K."/>
            <person name="Daza R."/>
            <person name="De Haan G."/>
            <person name="DeGray S."/>
            <person name="DeMaso C."/>
            <person name="Dhargay N."/>
            <person name="Dooley K."/>
            <person name="Dooley E."/>
            <person name="Doricent M."/>
            <person name="Dorje P."/>
            <person name="Dorjee K."/>
            <person name="Dupes A."/>
            <person name="Elong R."/>
            <person name="Falk J."/>
            <person name="Farina A."/>
            <person name="Faro S."/>
            <person name="Ferguson D."/>
            <person name="Fisher S."/>
            <person name="Foley C.D."/>
            <person name="Franke A."/>
            <person name="Friedrich D."/>
            <person name="Gadbois L."/>
            <person name="Gearin G."/>
            <person name="Gearin C.R."/>
            <person name="Giannoukos G."/>
            <person name="Goode T."/>
            <person name="Graham J."/>
            <person name="Grandbois E."/>
            <person name="Grewal S."/>
            <person name="Gyaltsen K."/>
            <person name="Hafez N."/>
            <person name="Hagos B."/>
            <person name="Hall J."/>
            <person name="Henson C."/>
            <person name="Hollinger A."/>
            <person name="Honan T."/>
            <person name="Huard M.D."/>
            <person name="Hughes L."/>
            <person name="Hurhula B."/>
            <person name="Husby M.E."/>
            <person name="Kamat A."/>
            <person name="Kanga B."/>
            <person name="Kashin S."/>
            <person name="Khazanovich D."/>
            <person name="Kisner P."/>
            <person name="Lance K."/>
            <person name="Lara M."/>
            <person name="Lee W."/>
            <person name="Lennon N."/>
            <person name="Letendre F."/>
            <person name="LeVine R."/>
            <person name="Lipovsky A."/>
            <person name="Liu X."/>
            <person name="Liu J."/>
            <person name="Liu S."/>
            <person name="Lokyitsang T."/>
            <person name="Lokyitsang Y."/>
            <person name="Lubonja R."/>
            <person name="Lui A."/>
            <person name="MacDonald P."/>
            <person name="Magnisalis V."/>
            <person name="Maru K."/>
            <person name="Matthews C."/>
            <person name="McCusker W."/>
            <person name="McDonough S."/>
            <person name="Mehta T."/>
            <person name="Meldrim J."/>
            <person name="Meneus L."/>
            <person name="Mihai O."/>
            <person name="Mihalev A."/>
            <person name="Mihova T."/>
            <person name="Mittelman R."/>
            <person name="Mlenga V."/>
            <person name="Montmayeur A."/>
            <person name="Mulrain L."/>
            <person name="Navidi A."/>
            <person name="Naylor J."/>
            <person name="Negash T."/>
            <person name="Nguyen T."/>
            <person name="Nguyen N."/>
            <person name="Nicol R."/>
            <person name="Norbu C."/>
            <person name="Norbu N."/>
            <person name="Novod N."/>
            <person name="O'Neill B."/>
            <person name="Osman S."/>
            <person name="Markiewicz E."/>
            <person name="Oyono O.L."/>
            <person name="Patti C."/>
            <person name="Phunkhang P."/>
            <person name="Pierre F."/>
            <person name="Priest M."/>
            <person name="Raghuraman S."/>
            <person name="Rege F."/>
            <person name="Reyes R."/>
            <person name="Rise C."/>
            <person name="Rogov P."/>
            <person name="Ross K."/>
            <person name="Ryan E."/>
            <person name="Settipalli S."/>
            <person name="Shea T."/>
            <person name="Sherpa N."/>
            <person name="Shi L."/>
            <person name="Shih D."/>
            <person name="Sparrow T."/>
            <person name="Spaulding J."/>
            <person name="Stalker J."/>
            <person name="Stange-Thomann N."/>
            <person name="Stavropoulos S."/>
            <person name="Stone C."/>
            <person name="Strader C."/>
            <person name="Tesfaye S."/>
            <person name="Thomson T."/>
            <person name="Thoulutsang Y."/>
            <person name="Thoulutsang D."/>
            <person name="Topham K."/>
            <person name="Topping I."/>
            <person name="Tsamla T."/>
            <person name="Vassiliev H."/>
            <person name="Vo A."/>
            <person name="Wangchuk T."/>
            <person name="Wangdi T."/>
            <person name="Weiand M."/>
            <person name="Wilkinson J."/>
            <person name="Wilson A."/>
            <person name="Yadav S."/>
            <person name="Young G."/>
            <person name="Yu Q."/>
            <person name="Zembek L."/>
            <person name="Zhong D."/>
            <person name="Zimmer A."/>
            <person name="Zwirko Z."/>
            <person name="Jaffe D.B."/>
            <person name="Alvarez P."/>
            <person name="Brockman W."/>
            <person name="Butler J."/>
            <person name="Chin C."/>
            <person name="Gnerre S."/>
            <person name="Grabherr M."/>
            <person name="Kleber M."/>
            <person name="Mauceli E."/>
            <person name="MacCallum I."/>
        </authorList>
    </citation>
    <scope>NUCLEOTIDE SEQUENCE [LARGE SCALE GENOMIC DNA]</scope>
    <source>
        <strain evidence="2">MSH-3 / Tucson 14011-0111.49</strain>
    </source>
</reference>
<evidence type="ECO:0000313" key="1">
    <source>
        <dbReference type="EMBL" id="EDW36930.1"/>
    </source>
</evidence>
<gene>
    <name evidence="1" type="primary">Dper\GL25792</name>
    <name evidence="1" type="ORF">Dper_GL25792</name>
</gene>
<dbReference type="Proteomes" id="UP000008744">
    <property type="component" value="Unassembled WGS sequence"/>
</dbReference>
<dbReference type="EMBL" id="CH479184">
    <property type="protein sequence ID" value="EDW36930.1"/>
    <property type="molecule type" value="Genomic_DNA"/>
</dbReference>
<sequence>MADYCLYPEECEMRNNGLQKWVIDYRTRCTSSVARLVENIHKDLVDLCFYRACTSVPTMQNNWKIFKIHELDGLEMGNFSNGFGYF</sequence>
<accession>B4GJW4</accession>
<organism evidence="2">
    <name type="scientific">Drosophila persimilis</name>
    <name type="common">Fruit fly</name>
    <dbReference type="NCBI Taxonomy" id="7234"/>
    <lineage>
        <taxon>Eukaryota</taxon>
        <taxon>Metazoa</taxon>
        <taxon>Ecdysozoa</taxon>
        <taxon>Arthropoda</taxon>
        <taxon>Hexapoda</taxon>
        <taxon>Insecta</taxon>
        <taxon>Pterygota</taxon>
        <taxon>Neoptera</taxon>
        <taxon>Endopterygota</taxon>
        <taxon>Diptera</taxon>
        <taxon>Brachycera</taxon>
        <taxon>Muscomorpha</taxon>
        <taxon>Ephydroidea</taxon>
        <taxon>Drosophilidae</taxon>
        <taxon>Drosophila</taxon>
        <taxon>Sophophora</taxon>
    </lineage>
</organism>
<proteinExistence type="predicted"/>
<dbReference type="AlphaFoldDB" id="B4GJW4"/>
<dbReference type="STRING" id="7234.B4GJW4"/>
<dbReference type="PhylomeDB" id="B4GJW4"/>